<evidence type="ECO:0000313" key="2">
    <source>
        <dbReference type="Proteomes" id="UP000257109"/>
    </source>
</evidence>
<comment type="caution">
    <text evidence="1">The sequence shown here is derived from an EMBL/GenBank/DDBJ whole genome shotgun (WGS) entry which is preliminary data.</text>
</comment>
<protein>
    <submittedName>
        <fullName evidence="1">Uncharacterized protein</fullName>
    </submittedName>
</protein>
<dbReference type="Proteomes" id="UP000257109">
    <property type="component" value="Unassembled WGS sequence"/>
</dbReference>
<proteinExistence type="predicted"/>
<sequence>MEKFDLSLLEELLRGMSAWSWWLFHLTPIPPTSLGDFDLYPLMQRALKKRGIDTEPMDVNFPMQFSDKNDSLSARPRVALGRDWSDMVSVEPYPTRSRLSVDKCNKSSIIKSVLIRLLEFTFHINLGFPYDDRQTFVHCHTEDLHNRYLISWQGLSSELILGYLIDHLLKLSNQFQSA</sequence>
<dbReference type="AlphaFoldDB" id="A0A371FZZ1"/>
<name>A0A371FZZ1_MUCPR</name>
<organism evidence="1 2">
    <name type="scientific">Mucuna pruriens</name>
    <name type="common">Velvet bean</name>
    <name type="synonym">Dolichos pruriens</name>
    <dbReference type="NCBI Taxonomy" id="157652"/>
    <lineage>
        <taxon>Eukaryota</taxon>
        <taxon>Viridiplantae</taxon>
        <taxon>Streptophyta</taxon>
        <taxon>Embryophyta</taxon>
        <taxon>Tracheophyta</taxon>
        <taxon>Spermatophyta</taxon>
        <taxon>Magnoliopsida</taxon>
        <taxon>eudicotyledons</taxon>
        <taxon>Gunneridae</taxon>
        <taxon>Pentapetalae</taxon>
        <taxon>rosids</taxon>
        <taxon>fabids</taxon>
        <taxon>Fabales</taxon>
        <taxon>Fabaceae</taxon>
        <taxon>Papilionoideae</taxon>
        <taxon>50 kb inversion clade</taxon>
        <taxon>NPAAA clade</taxon>
        <taxon>indigoferoid/millettioid clade</taxon>
        <taxon>Phaseoleae</taxon>
        <taxon>Mucuna</taxon>
    </lineage>
</organism>
<dbReference type="EMBL" id="QJKJ01007290">
    <property type="protein sequence ID" value="RDX83643.1"/>
    <property type="molecule type" value="Genomic_DNA"/>
</dbReference>
<gene>
    <name evidence="1" type="ORF">CR513_35409</name>
</gene>
<accession>A0A371FZZ1</accession>
<feature type="non-terminal residue" evidence="1">
    <location>
        <position position="1"/>
    </location>
</feature>
<keyword evidence="2" id="KW-1185">Reference proteome</keyword>
<evidence type="ECO:0000313" key="1">
    <source>
        <dbReference type="EMBL" id="RDX83643.1"/>
    </source>
</evidence>
<reference evidence="1" key="1">
    <citation type="submission" date="2018-05" db="EMBL/GenBank/DDBJ databases">
        <title>Draft genome of Mucuna pruriens seed.</title>
        <authorList>
            <person name="Nnadi N.E."/>
            <person name="Vos R."/>
            <person name="Hasami M.H."/>
            <person name="Devisetty U.K."/>
            <person name="Aguiy J.C."/>
        </authorList>
    </citation>
    <scope>NUCLEOTIDE SEQUENCE [LARGE SCALE GENOMIC DNA]</scope>
    <source>
        <strain evidence="1">JCA_2017</strain>
    </source>
</reference>